<keyword evidence="2" id="KW-0949">S-adenosyl-L-methionine</keyword>
<dbReference type="CDD" id="cd01335">
    <property type="entry name" value="Radical_SAM"/>
    <property type="match status" value="1"/>
</dbReference>
<keyword evidence="3" id="KW-0479">Metal-binding</keyword>
<dbReference type="AlphaFoldDB" id="A0A9D6Z344"/>
<dbReference type="PROSITE" id="PS51918">
    <property type="entry name" value="RADICAL_SAM"/>
    <property type="match status" value="1"/>
</dbReference>
<evidence type="ECO:0000259" key="6">
    <source>
        <dbReference type="PROSITE" id="PS51918"/>
    </source>
</evidence>
<dbReference type="SFLD" id="SFLDS00029">
    <property type="entry name" value="Radical_SAM"/>
    <property type="match status" value="1"/>
</dbReference>
<dbReference type="InterPro" id="IPR013785">
    <property type="entry name" value="Aldolase_TIM"/>
</dbReference>
<feature type="non-terminal residue" evidence="7">
    <location>
        <position position="191"/>
    </location>
</feature>
<name>A0A9D6Z344_9BACT</name>
<dbReference type="InterPro" id="IPR058240">
    <property type="entry name" value="rSAM_sf"/>
</dbReference>
<dbReference type="GO" id="GO:0046872">
    <property type="term" value="F:metal ion binding"/>
    <property type="evidence" value="ECO:0007669"/>
    <property type="project" value="UniProtKB-KW"/>
</dbReference>
<organism evidence="7 8">
    <name type="scientific">Desulfomonile tiedjei</name>
    <dbReference type="NCBI Taxonomy" id="2358"/>
    <lineage>
        <taxon>Bacteria</taxon>
        <taxon>Pseudomonadati</taxon>
        <taxon>Thermodesulfobacteriota</taxon>
        <taxon>Desulfomonilia</taxon>
        <taxon>Desulfomonilales</taxon>
        <taxon>Desulfomonilaceae</taxon>
        <taxon>Desulfomonile</taxon>
    </lineage>
</organism>
<evidence type="ECO:0000256" key="1">
    <source>
        <dbReference type="ARBA" id="ARBA00001966"/>
    </source>
</evidence>
<dbReference type="Proteomes" id="UP000807825">
    <property type="component" value="Unassembled WGS sequence"/>
</dbReference>
<evidence type="ECO:0000313" key="8">
    <source>
        <dbReference type="Proteomes" id="UP000807825"/>
    </source>
</evidence>
<dbReference type="PANTHER" id="PTHR11228">
    <property type="entry name" value="RADICAL SAM DOMAIN PROTEIN"/>
    <property type="match status" value="1"/>
</dbReference>
<evidence type="ECO:0000256" key="5">
    <source>
        <dbReference type="ARBA" id="ARBA00023014"/>
    </source>
</evidence>
<dbReference type="InterPro" id="IPR050377">
    <property type="entry name" value="Radical_SAM_PqqE_MftC-like"/>
</dbReference>
<sequence length="191" mass="21826">MRWSLTNLVDNLKCQHSDALAYFIFYVTQRCNFECHHCFNHLANRKPNKDLTIDEIDRFSRNLRKIKYITMAGGEPMLRTDLDIIADIFYRNNKLDILNVSTNGWLTDRVISFVQSTLSRSEGLALAIAVSVDGGRETHDRIRGKNGSFDKAVITLKELVKLQNSVDRNRLALFAHGTYNALNAKEFLSTA</sequence>
<dbReference type="SUPFAM" id="SSF102114">
    <property type="entry name" value="Radical SAM enzymes"/>
    <property type="match status" value="1"/>
</dbReference>
<keyword evidence="4" id="KW-0408">Iron</keyword>
<dbReference type="PANTHER" id="PTHR11228:SF7">
    <property type="entry name" value="PQQA PEPTIDE CYCLASE"/>
    <property type="match status" value="1"/>
</dbReference>
<dbReference type="Gene3D" id="3.20.20.70">
    <property type="entry name" value="Aldolase class I"/>
    <property type="match status" value="1"/>
</dbReference>
<evidence type="ECO:0000256" key="3">
    <source>
        <dbReference type="ARBA" id="ARBA00022723"/>
    </source>
</evidence>
<dbReference type="Pfam" id="PF04055">
    <property type="entry name" value="Radical_SAM"/>
    <property type="match status" value="1"/>
</dbReference>
<dbReference type="GO" id="GO:0051536">
    <property type="term" value="F:iron-sulfur cluster binding"/>
    <property type="evidence" value="ECO:0007669"/>
    <property type="project" value="UniProtKB-KW"/>
</dbReference>
<dbReference type="GO" id="GO:0003824">
    <property type="term" value="F:catalytic activity"/>
    <property type="evidence" value="ECO:0007669"/>
    <property type="project" value="InterPro"/>
</dbReference>
<dbReference type="SFLD" id="SFLDG01067">
    <property type="entry name" value="SPASM/twitch_domain_containing"/>
    <property type="match status" value="1"/>
</dbReference>
<dbReference type="InterPro" id="IPR007197">
    <property type="entry name" value="rSAM"/>
</dbReference>
<protein>
    <submittedName>
        <fullName evidence="7">Radical SAM protein</fullName>
    </submittedName>
</protein>
<comment type="caution">
    <text evidence="7">The sequence shown here is derived from an EMBL/GenBank/DDBJ whole genome shotgun (WGS) entry which is preliminary data.</text>
</comment>
<evidence type="ECO:0000256" key="2">
    <source>
        <dbReference type="ARBA" id="ARBA00022691"/>
    </source>
</evidence>
<proteinExistence type="predicted"/>
<dbReference type="EMBL" id="JACRDE010000222">
    <property type="protein sequence ID" value="MBI5249450.1"/>
    <property type="molecule type" value="Genomic_DNA"/>
</dbReference>
<gene>
    <name evidence="7" type="ORF">HY912_08140</name>
</gene>
<evidence type="ECO:0000313" key="7">
    <source>
        <dbReference type="EMBL" id="MBI5249450.1"/>
    </source>
</evidence>
<evidence type="ECO:0000256" key="4">
    <source>
        <dbReference type="ARBA" id="ARBA00023004"/>
    </source>
</evidence>
<reference evidence="7" key="1">
    <citation type="submission" date="2020-07" db="EMBL/GenBank/DDBJ databases">
        <title>Huge and variable diversity of episymbiotic CPR bacteria and DPANN archaea in groundwater ecosystems.</title>
        <authorList>
            <person name="He C.Y."/>
            <person name="Keren R."/>
            <person name="Whittaker M."/>
            <person name="Farag I.F."/>
            <person name="Doudna J."/>
            <person name="Cate J.H.D."/>
            <person name="Banfield J.F."/>
        </authorList>
    </citation>
    <scope>NUCLEOTIDE SEQUENCE</scope>
    <source>
        <strain evidence="7">NC_groundwater_1664_Pr3_B-0.1um_52_9</strain>
    </source>
</reference>
<keyword evidence="5" id="KW-0411">Iron-sulfur</keyword>
<accession>A0A9D6Z344</accession>
<comment type="cofactor">
    <cofactor evidence="1">
        <name>[4Fe-4S] cluster</name>
        <dbReference type="ChEBI" id="CHEBI:49883"/>
    </cofactor>
</comment>
<feature type="domain" description="Radical SAM core" evidence="6">
    <location>
        <begin position="15"/>
        <end position="191"/>
    </location>
</feature>